<protein>
    <submittedName>
        <fullName evidence="7">Unnamed protein product</fullName>
    </submittedName>
</protein>
<dbReference type="AlphaFoldDB" id="A0A9W7DIM0"/>
<evidence type="ECO:0000256" key="2">
    <source>
        <dbReference type="ARBA" id="ARBA00005896"/>
    </source>
</evidence>
<evidence type="ECO:0000256" key="6">
    <source>
        <dbReference type="ARBA" id="ARBA00023004"/>
    </source>
</evidence>
<dbReference type="EMBL" id="BSXU01000986">
    <property type="protein sequence ID" value="GMG22504.1"/>
    <property type="molecule type" value="Genomic_DNA"/>
</dbReference>
<dbReference type="Gene3D" id="3.60.130.10">
    <property type="entry name" value="Clavaminate synthase-like"/>
    <property type="match status" value="1"/>
</dbReference>
<gene>
    <name evidence="7" type="ORF">Amon01_000264100</name>
</gene>
<dbReference type="GO" id="GO:0016706">
    <property type="term" value="F:2-oxoglutarate-dependent dioxygenase activity"/>
    <property type="evidence" value="ECO:0007669"/>
    <property type="project" value="TreeGrafter"/>
</dbReference>
<dbReference type="Proteomes" id="UP001165063">
    <property type="component" value="Unassembled WGS sequence"/>
</dbReference>
<proteinExistence type="inferred from homology"/>
<dbReference type="GO" id="GO:0005737">
    <property type="term" value="C:cytoplasm"/>
    <property type="evidence" value="ECO:0007669"/>
    <property type="project" value="TreeGrafter"/>
</dbReference>
<evidence type="ECO:0000256" key="4">
    <source>
        <dbReference type="ARBA" id="ARBA00022964"/>
    </source>
</evidence>
<comment type="similarity">
    <text evidence="2">Belongs to the TfdA dioxygenase family.</text>
</comment>
<organism evidence="7 8">
    <name type="scientific">Ambrosiozyma monospora</name>
    <name type="common">Yeast</name>
    <name type="synonym">Endomycopsis monosporus</name>
    <dbReference type="NCBI Taxonomy" id="43982"/>
    <lineage>
        <taxon>Eukaryota</taxon>
        <taxon>Fungi</taxon>
        <taxon>Dikarya</taxon>
        <taxon>Ascomycota</taxon>
        <taxon>Saccharomycotina</taxon>
        <taxon>Pichiomycetes</taxon>
        <taxon>Pichiales</taxon>
        <taxon>Pichiaceae</taxon>
        <taxon>Ambrosiozyma</taxon>
    </lineage>
</organism>
<keyword evidence="6" id="KW-0408">Iron</keyword>
<evidence type="ECO:0000256" key="1">
    <source>
        <dbReference type="ARBA" id="ARBA00001954"/>
    </source>
</evidence>
<evidence type="ECO:0000313" key="7">
    <source>
        <dbReference type="EMBL" id="GMG22504.1"/>
    </source>
</evidence>
<keyword evidence="4" id="KW-0223">Dioxygenase</keyword>
<comment type="cofactor">
    <cofactor evidence="1">
        <name>Fe(2+)</name>
        <dbReference type="ChEBI" id="CHEBI:29033"/>
    </cofactor>
</comment>
<evidence type="ECO:0000256" key="3">
    <source>
        <dbReference type="ARBA" id="ARBA00022723"/>
    </source>
</evidence>
<sequence length="75" mass="8568">MKQLTHENQPPGVTHLYLDAIPDVGGETHLGFWLYAAFDKLSEEFKRFLDGKKAIYVSLHGYLDESDPKIELVHP</sequence>
<evidence type="ECO:0000313" key="8">
    <source>
        <dbReference type="Proteomes" id="UP001165063"/>
    </source>
</evidence>
<evidence type="ECO:0000256" key="5">
    <source>
        <dbReference type="ARBA" id="ARBA00023002"/>
    </source>
</evidence>
<accession>A0A9W7DIM0</accession>
<keyword evidence="3" id="KW-0479">Metal-binding</keyword>
<dbReference type="PANTHER" id="PTHR30468:SF9">
    <property type="entry name" value="ALPHA-KETOGLUTARATE-DEPENDENT TAURINE DIOXYGENASE (AFU_ORTHOLOGUE AFUA_3G01010)"/>
    <property type="match status" value="1"/>
</dbReference>
<comment type="caution">
    <text evidence="7">The sequence shown here is derived from an EMBL/GenBank/DDBJ whole genome shotgun (WGS) entry which is preliminary data.</text>
</comment>
<dbReference type="SUPFAM" id="SSF51197">
    <property type="entry name" value="Clavaminate synthase-like"/>
    <property type="match status" value="1"/>
</dbReference>
<dbReference type="PANTHER" id="PTHR30468">
    <property type="entry name" value="ALPHA-KETOGLUTARATE-DEPENDENT SULFONATE DIOXYGENASE"/>
    <property type="match status" value="1"/>
</dbReference>
<dbReference type="InterPro" id="IPR051323">
    <property type="entry name" value="AtsK-like"/>
</dbReference>
<keyword evidence="5" id="KW-0560">Oxidoreductase</keyword>
<dbReference type="OrthoDB" id="10257314at2759"/>
<dbReference type="GO" id="GO:0046872">
    <property type="term" value="F:metal ion binding"/>
    <property type="evidence" value="ECO:0007669"/>
    <property type="project" value="UniProtKB-KW"/>
</dbReference>
<name>A0A9W7DIM0_AMBMO</name>
<dbReference type="InterPro" id="IPR042098">
    <property type="entry name" value="TauD-like_sf"/>
</dbReference>
<keyword evidence="8" id="KW-1185">Reference proteome</keyword>
<reference evidence="7" key="1">
    <citation type="submission" date="2023-04" db="EMBL/GenBank/DDBJ databases">
        <title>Ambrosiozyma monospora NBRC 1965.</title>
        <authorList>
            <person name="Ichikawa N."/>
            <person name="Sato H."/>
            <person name="Tonouchi N."/>
        </authorList>
    </citation>
    <scope>NUCLEOTIDE SEQUENCE</scope>
    <source>
        <strain evidence="7">NBRC 1965</strain>
    </source>
</reference>